<organism evidence="10 11">
    <name type="scientific">Lomentospora prolificans</name>
    <dbReference type="NCBI Taxonomy" id="41688"/>
    <lineage>
        <taxon>Eukaryota</taxon>
        <taxon>Fungi</taxon>
        <taxon>Dikarya</taxon>
        <taxon>Ascomycota</taxon>
        <taxon>Pezizomycotina</taxon>
        <taxon>Sordariomycetes</taxon>
        <taxon>Hypocreomycetidae</taxon>
        <taxon>Microascales</taxon>
        <taxon>Microascaceae</taxon>
        <taxon>Lomentospora</taxon>
    </lineage>
</organism>
<evidence type="ECO:0000313" key="11">
    <source>
        <dbReference type="Proteomes" id="UP000233524"/>
    </source>
</evidence>
<feature type="domain" description="USP" evidence="9">
    <location>
        <begin position="130"/>
        <end position="580"/>
    </location>
</feature>
<dbReference type="EMBL" id="NLAX01000008">
    <property type="protein sequence ID" value="PKS10833.1"/>
    <property type="molecule type" value="Genomic_DNA"/>
</dbReference>
<dbReference type="InterPro" id="IPR038765">
    <property type="entry name" value="Papain-like_cys_pep_sf"/>
</dbReference>
<dbReference type="EC" id="3.4.19.12" evidence="3"/>
<reference evidence="10 11" key="1">
    <citation type="journal article" date="2017" name="G3 (Bethesda)">
        <title>First Draft Genome Sequence of the Pathogenic Fungus Lomentospora prolificans (Formerly Scedosporium prolificans).</title>
        <authorList>
            <person name="Luo R."/>
            <person name="Zimin A."/>
            <person name="Workman R."/>
            <person name="Fan Y."/>
            <person name="Pertea G."/>
            <person name="Grossman N."/>
            <person name="Wear M.P."/>
            <person name="Jia B."/>
            <person name="Miller H."/>
            <person name="Casadevall A."/>
            <person name="Timp W."/>
            <person name="Zhang S.X."/>
            <person name="Salzberg S.L."/>
        </authorList>
    </citation>
    <scope>NUCLEOTIDE SEQUENCE [LARGE SCALE GENOMIC DNA]</scope>
    <source>
        <strain evidence="10 11">JHH-5317</strain>
    </source>
</reference>
<dbReference type="InterPro" id="IPR050164">
    <property type="entry name" value="Peptidase_C19"/>
</dbReference>
<feature type="compositionally biased region" description="Polar residues" evidence="8">
    <location>
        <begin position="600"/>
        <end position="639"/>
    </location>
</feature>
<feature type="region of interest" description="Disordered" evidence="8">
    <location>
        <begin position="676"/>
        <end position="820"/>
    </location>
</feature>
<evidence type="ECO:0000259" key="9">
    <source>
        <dbReference type="PROSITE" id="PS50235"/>
    </source>
</evidence>
<evidence type="ECO:0000256" key="5">
    <source>
        <dbReference type="ARBA" id="ARBA00022786"/>
    </source>
</evidence>
<keyword evidence="4" id="KW-0645">Protease</keyword>
<comment type="similarity">
    <text evidence="2">Belongs to the peptidase C19 family.</text>
</comment>
<dbReference type="InterPro" id="IPR001394">
    <property type="entry name" value="Peptidase_C19_UCH"/>
</dbReference>
<dbReference type="SUPFAM" id="SSF54001">
    <property type="entry name" value="Cysteine proteinases"/>
    <property type="match status" value="1"/>
</dbReference>
<dbReference type="VEuPathDB" id="FungiDB:jhhlp_002590"/>
<feature type="compositionally biased region" description="Basic and acidic residues" evidence="8">
    <location>
        <begin position="800"/>
        <end position="820"/>
    </location>
</feature>
<dbReference type="GO" id="GO:0016579">
    <property type="term" value="P:protein deubiquitination"/>
    <property type="evidence" value="ECO:0007669"/>
    <property type="project" value="InterPro"/>
</dbReference>
<name>A0A2N3NEH9_9PEZI</name>
<keyword evidence="6" id="KW-0378">Hydrolase</keyword>
<feature type="compositionally biased region" description="Low complexity" evidence="8">
    <location>
        <begin position="702"/>
        <end position="715"/>
    </location>
</feature>
<evidence type="ECO:0000313" key="10">
    <source>
        <dbReference type="EMBL" id="PKS10833.1"/>
    </source>
</evidence>
<dbReference type="OrthoDB" id="6287070at2759"/>
<evidence type="ECO:0000256" key="2">
    <source>
        <dbReference type="ARBA" id="ARBA00009085"/>
    </source>
</evidence>
<evidence type="ECO:0000256" key="7">
    <source>
        <dbReference type="ARBA" id="ARBA00022807"/>
    </source>
</evidence>
<dbReference type="Gene3D" id="3.90.70.10">
    <property type="entry name" value="Cysteine proteinases"/>
    <property type="match status" value="2"/>
</dbReference>
<comment type="catalytic activity">
    <reaction evidence="1">
        <text>Thiol-dependent hydrolysis of ester, thioester, amide, peptide and isopeptide bonds formed by the C-terminal Gly of ubiquitin (a 76-residue protein attached to proteins as an intracellular targeting signal).</text>
        <dbReference type="EC" id="3.4.19.12"/>
    </reaction>
</comment>
<dbReference type="GO" id="GO:0006508">
    <property type="term" value="P:proteolysis"/>
    <property type="evidence" value="ECO:0007669"/>
    <property type="project" value="UniProtKB-KW"/>
</dbReference>
<feature type="compositionally biased region" description="Polar residues" evidence="8">
    <location>
        <begin position="684"/>
        <end position="693"/>
    </location>
</feature>
<dbReference type="Proteomes" id="UP000233524">
    <property type="component" value="Unassembled WGS sequence"/>
</dbReference>
<dbReference type="CDD" id="cd02670">
    <property type="entry name" value="Peptidase_C19N"/>
    <property type="match status" value="1"/>
</dbReference>
<dbReference type="PANTHER" id="PTHR24006:SF722">
    <property type="entry name" value="UBIQUITIN CARBOXYL-TERMINAL HYDROLASE 48"/>
    <property type="match status" value="1"/>
</dbReference>
<dbReference type="InterPro" id="IPR028889">
    <property type="entry name" value="USP"/>
</dbReference>
<proteinExistence type="inferred from homology"/>
<feature type="region of interest" description="Disordered" evidence="8">
    <location>
        <begin position="594"/>
        <end position="641"/>
    </location>
</feature>
<evidence type="ECO:0000256" key="8">
    <source>
        <dbReference type="SAM" id="MobiDB-lite"/>
    </source>
</evidence>
<dbReference type="InParanoid" id="A0A2N3NEH9"/>
<feature type="compositionally biased region" description="Basic and acidic residues" evidence="8">
    <location>
        <begin position="8"/>
        <end position="23"/>
    </location>
</feature>
<feature type="compositionally biased region" description="Low complexity" evidence="8">
    <location>
        <begin position="344"/>
        <end position="355"/>
    </location>
</feature>
<keyword evidence="5" id="KW-0833">Ubl conjugation pathway</keyword>
<keyword evidence="11" id="KW-1185">Reference proteome</keyword>
<dbReference type="GO" id="GO:0005829">
    <property type="term" value="C:cytosol"/>
    <property type="evidence" value="ECO:0007669"/>
    <property type="project" value="TreeGrafter"/>
</dbReference>
<feature type="compositionally biased region" description="Polar residues" evidence="8">
    <location>
        <begin position="750"/>
        <end position="765"/>
    </location>
</feature>
<dbReference type="GO" id="GO:0005634">
    <property type="term" value="C:nucleus"/>
    <property type="evidence" value="ECO:0007669"/>
    <property type="project" value="UniProtKB-SubCell"/>
</dbReference>
<evidence type="ECO:0000256" key="1">
    <source>
        <dbReference type="ARBA" id="ARBA00000707"/>
    </source>
</evidence>
<dbReference type="AlphaFoldDB" id="A0A2N3NEH9"/>
<dbReference type="PANTHER" id="PTHR24006">
    <property type="entry name" value="UBIQUITIN CARBOXYL-TERMINAL HYDROLASE"/>
    <property type="match status" value="1"/>
</dbReference>
<sequence length="820" mass="90418">MNPRKLLSLRDKNGSLSRREKNLDPGQTGLTKNRPRSAELFFSLFKAETAKQAAKDEGSKEKDLESQKVEKVAAKLAEMNITGAAPEYIRDTLATKFACGDTDRAARFIDFQQKAAAGKIVRYDPNVNMLGAVNRGSVTCYLDALLFAMFARFDAFERMLKKIEFDNEPRQKLATLLRLWVNLLRSGELIQTDTTELIQNTLAECGWADAKLLEQQDTSEAFNFITETLELPLLSLKVDLFHQGKSDEDDHKIIYERLLNLAVPPDPDGKGIKLEDCLEDYFNAQVDVFRDSLDDKVANRDTPTPKATIRLVDDGDRTTSLANSDETPTPQPLASPRRATLAHALSQGSEASSSSGPPPLRPRAATVIQRVVIDEDGRATSDPNSTSLQRTPTKGSVIVKAVTIPAWQFFRLMPWHTPNASKEAGQPENLDDLERNIRQRPVLGICLKRYMMTEDGFPRRQNTYIDIPDVLRLPNFMLAGDEHVEEDPHGFSTGYKLVLQSVVCHRGDSLQSGHYIALARVDPKLLTENRRCDPDPPPDYEEAQWVKFDDLCFDSRVSYVDDIRQALKDEMPYLLFYQIVPTVDVPASVHAEPPSYKDLNANTDAAPSTAPTSLGGSPSNSVSATPASFSTTNQPSIRLSTELDLTRSIGNSGDEGFYATSSYDNSRRQSATFLEPFTSDPLPTASTPGNQSPPAGATSEESTATRLSRAAARFSRGTKSRTPSQQGDNRISSTIRQLGLLRSSKEPLRDSNTPSTATSGVSLPESNEEKAAENATPDGTATTTPSTATHTPKHKRGKTKTSERREKGKGEEAERECAVM</sequence>
<dbReference type="PROSITE" id="PS50235">
    <property type="entry name" value="USP_3"/>
    <property type="match status" value="1"/>
</dbReference>
<evidence type="ECO:0000256" key="4">
    <source>
        <dbReference type="ARBA" id="ARBA00022670"/>
    </source>
</evidence>
<feature type="region of interest" description="Disordered" evidence="8">
    <location>
        <begin position="1"/>
        <end position="35"/>
    </location>
</feature>
<feature type="region of interest" description="Disordered" evidence="8">
    <location>
        <begin position="296"/>
        <end position="362"/>
    </location>
</feature>
<gene>
    <name evidence="10" type="ORF">jhhlp_002590</name>
</gene>
<dbReference type="STRING" id="41688.A0A2N3NEH9"/>
<feature type="compositionally biased region" description="Low complexity" evidence="8">
    <location>
        <begin position="775"/>
        <end position="790"/>
    </location>
</feature>
<keyword evidence="7" id="KW-0788">Thiol protease</keyword>
<dbReference type="GO" id="GO:0004843">
    <property type="term" value="F:cysteine-type deubiquitinase activity"/>
    <property type="evidence" value="ECO:0007669"/>
    <property type="project" value="UniProtKB-EC"/>
</dbReference>
<evidence type="ECO:0000256" key="3">
    <source>
        <dbReference type="ARBA" id="ARBA00012759"/>
    </source>
</evidence>
<comment type="caution">
    <text evidence="10">The sequence shown here is derived from an EMBL/GenBank/DDBJ whole genome shotgun (WGS) entry which is preliminary data.</text>
</comment>
<dbReference type="Pfam" id="PF00443">
    <property type="entry name" value="UCH"/>
    <property type="match status" value="1"/>
</dbReference>
<feature type="compositionally biased region" description="Polar residues" evidence="8">
    <location>
        <begin position="720"/>
        <end position="736"/>
    </location>
</feature>
<protein>
    <recommendedName>
        <fullName evidence="3">ubiquitinyl hydrolase 1</fullName>
        <ecNumber evidence="3">3.4.19.12</ecNumber>
    </recommendedName>
</protein>
<accession>A0A2N3NEH9</accession>
<evidence type="ECO:0000256" key="6">
    <source>
        <dbReference type="ARBA" id="ARBA00022801"/>
    </source>
</evidence>
<feature type="compositionally biased region" description="Polar residues" evidence="8">
    <location>
        <begin position="318"/>
        <end position="328"/>
    </location>
</feature>